<sequence>MPTPQNTVFLTPPGIAELTPTFRVIGVFRGSNLALVPENPNSKFSVVSQYLFA</sequence>
<accession>A0A5C5YEX7</accession>
<evidence type="ECO:0000313" key="2">
    <source>
        <dbReference type="Proteomes" id="UP000318053"/>
    </source>
</evidence>
<keyword evidence="2" id="KW-1185">Reference proteome</keyword>
<dbReference type="EMBL" id="SJPK01000003">
    <property type="protein sequence ID" value="TWT72885.1"/>
    <property type="molecule type" value="Genomic_DNA"/>
</dbReference>
<proteinExistence type="predicted"/>
<organism evidence="1 2">
    <name type="scientific">Allorhodopirellula solitaria</name>
    <dbReference type="NCBI Taxonomy" id="2527987"/>
    <lineage>
        <taxon>Bacteria</taxon>
        <taxon>Pseudomonadati</taxon>
        <taxon>Planctomycetota</taxon>
        <taxon>Planctomycetia</taxon>
        <taxon>Pirellulales</taxon>
        <taxon>Pirellulaceae</taxon>
        <taxon>Allorhodopirellula</taxon>
    </lineage>
</organism>
<protein>
    <submittedName>
        <fullName evidence="1">Uncharacterized protein</fullName>
    </submittedName>
</protein>
<reference evidence="1 2" key="1">
    <citation type="submission" date="2019-02" db="EMBL/GenBank/DDBJ databases">
        <title>Deep-cultivation of Planctomycetes and their phenomic and genomic characterization uncovers novel biology.</title>
        <authorList>
            <person name="Wiegand S."/>
            <person name="Jogler M."/>
            <person name="Boedeker C."/>
            <person name="Pinto D."/>
            <person name="Vollmers J."/>
            <person name="Rivas-Marin E."/>
            <person name="Kohn T."/>
            <person name="Peeters S.H."/>
            <person name="Heuer A."/>
            <person name="Rast P."/>
            <person name="Oberbeckmann S."/>
            <person name="Bunk B."/>
            <person name="Jeske O."/>
            <person name="Meyerdierks A."/>
            <person name="Storesund J.E."/>
            <person name="Kallscheuer N."/>
            <person name="Luecker S."/>
            <person name="Lage O.M."/>
            <person name="Pohl T."/>
            <person name="Merkel B.J."/>
            <person name="Hornburger P."/>
            <person name="Mueller R.-W."/>
            <person name="Bruemmer F."/>
            <person name="Labrenz M."/>
            <person name="Spormann A.M."/>
            <person name="Op Den Camp H."/>
            <person name="Overmann J."/>
            <person name="Amann R."/>
            <person name="Jetten M.S.M."/>
            <person name="Mascher T."/>
            <person name="Medema M.H."/>
            <person name="Devos D.P."/>
            <person name="Kaster A.-K."/>
            <person name="Ovreas L."/>
            <person name="Rohde M."/>
            <person name="Galperin M.Y."/>
            <person name="Jogler C."/>
        </authorList>
    </citation>
    <scope>NUCLEOTIDE SEQUENCE [LARGE SCALE GENOMIC DNA]</scope>
    <source>
        <strain evidence="1 2">CA85</strain>
    </source>
</reference>
<dbReference type="Proteomes" id="UP000318053">
    <property type="component" value="Unassembled WGS sequence"/>
</dbReference>
<dbReference type="AlphaFoldDB" id="A0A5C5YEX7"/>
<name>A0A5C5YEX7_9BACT</name>
<evidence type="ECO:0000313" key="1">
    <source>
        <dbReference type="EMBL" id="TWT72885.1"/>
    </source>
</evidence>
<gene>
    <name evidence="1" type="ORF">CA85_13460</name>
</gene>
<comment type="caution">
    <text evidence="1">The sequence shown here is derived from an EMBL/GenBank/DDBJ whole genome shotgun (WGS) entry which is preliminary data.</text>
</comment>